<evidence type="ECO:0000313" key="9">
    <source>
        <dbReference type="EMBL" id="MFC1409037.1"/>
    </source>
</evidence>
<protein>
    <submittedName>
        <fullName evidence="9">RDD family protein</fullName>
    </submittedName>
</protein>
<comment type="subcellular location">
    <subcellularLocation>
        <location evidence="1">Cell membrane</location>
        <topology evidence="1">Multi-pass membrane protein</topology>
    </subcellularLocation>
</comment>
<feature type="domain" description="RDD" evidence="8">
    <location>
        <begin position="92"/>
        <end position="238"/>
    </location>
</feature>
<reference evidence="9 10" key="1">
    <citation type="submission" date="2024-09" db="EMBL/GenBank/DDBJ databases">
        <authorList>
            <person name="Lee S.D."/>
        </authorList>
    </citation>
    <scope>NUCLEOTIDE SEQUENCE [LARGE SCALE GENOMIC DNA]</scope>
    <source>
        <strain evidence="9 10">N1-1</strain>
    </source>
</reference>
<evidence type="ECO:0000256" key="7">
    <source>
        <dbReference type="SAM" id="Phobius"/>
    </source>
</evidence>
<dbReference type="Proteomes" id="UP001592582">
    <property type="component" value="Unassembled WGS sequence"/>
</dbReference>
<evidence type="ECO:0000256" key="4">
    <source>
        <dbReference type="ARBA" id="ARBA00022989"/>
    </source>
</evidence>
<sequence>MSYPPDPNNPYAQQPQQPQQPPQQPGYGYPQQPPTQPQYGYPQQGVPQQPQDPYAQQPGYGYPQQPPAPQAGYGGYQTDPYGQQAGYGQGAYASWGARVGAYLLDGLIIGVVPIILYIIAGVAFASSVHTTTDAYGYPTTTTSGGAAGIAVIFYLLGAAVAFAGVLYVCYKEGTTGQSPGKKILNIRLVREADGQVLGFGMAFVRKLAHILDSITCYVGFLWPLWDDKAQTFADKVMNTVVVRSQ</sequence>
<feature type="transmembrane region" description="Helical" evidence="7">
    <location>
        <begin position="102"/>
        <end position="125"/>
    </location>
</feature>
<evidence type="ECO:0000313" key="10">
    <source>
        <dbReference type="Proteomes" id="UP001592582"/>
    </source>
</evidence>
<feature type="transmembrane region" description="Helical" evidence="7">
    <location>
        <begin position="145"/>
        <end position="170"/>
    </location>
</feature>
<proteinExistence type="predicted"/>
<keyword evidence="10" id="KW-1185">Reference proteome</keyword>
<evidence type="ECO:0000256" key="1">
    <source>
        <dbReference type="ARBA" id="ARBA00004651"/>
    </source>
</evidence>
<dbReference type="PANTHER" id="PTHR36115:SF6">
    <property type="entry name" value="PROLINE-RICH ANTIGEN HOMOLOG"/>
    <property type="match status" value="1"/>
</dbReference>
<keyword evidence="3 7" id="KW-0812">Transmembrane</keyword>
<comment type="caution">
    <text evidence="9">The sequence shown here is derived from an EMBL/GenBank/DDBJ whole genome shotgun (WGS) entry which is preliminary data.</text>
</comment>
<name>A0ABV6V5P2_9ACTN</name>
<feature type="compositionally biased region" description="Low complexity" evidence="6">
    <location>
        <begin position="37"/>
        <end position="63"/>
    </location>
</feature>
<dbReference type="Pfam" id="PF06271">
    <property type="entry name" value="RDD"/>
    <property type="match status" value="1"/>
</dbReference>
<dbReference type="EMBL" id="JBHEZX010000003">
    <property type="protein sequence ID" value="MFC1409037.1"/>
    <property type="molecule type" value="Genomic_DNA"/>
</dbReference>
<gene>
    <name evidence="9" type="ORF">ACEZDG_07050</name>
</gene>
<evidence type="ECO:0000256" key="3">
    <source>
        <dbReference type="ARBA" id="ARBA00022692"/>
    </source>
</evidence>
<evidence type="ECO:0000256" key="6">
    <source>
        <dbReference type="SAM" id="MobiDB-lite"/>
    </source>
</evidence>
<dbReference type="PANTHER" id="PTHR36115">
    <property type="entry name" value="PROLINE-RICH ANTIGEN HOMOLOG-RELATED"/>
    <property type="match status" value="1"/>
</dbReference>
<evidence type="ECO:0000259" key="8">
    <source>
        <dbReference type="Pfam" id="PF06271"/>
    </source>
</evidence>
<keyword evidence="2" id="KW-1003">Cell membrane</keyword>
<feature type="region of interest" description="Disordered" evidence="6">
    <location>
        <begin position="1"/>
        <end position="77"/>
    </location>
</feature>
<evidence type="ECO:0000256" key="5">
    <source>
        <dbReference type="ARBA" id="ARBA00023136"/>
    </source>
</evidence>
<keyword evidence="4 7" id="KW-1133">Transmembrane helix</keyword>
<evidence type="ECO:0000256" key="2">
    <source>
        <dbReference type="ARBA" id="ARBA00022475"/>
    </source>
</evidence>
<dbReference type="InterPro" id="IPR010432">
    <property type="entry name" value="RDD"/>
</dbReference>
<dbReference type="RefSeq" id="WP_380504041.1">
    <property type="nucleotide sequence ID" value="NZ_JBHEZX010000003.1"/>
</dbReference>
<keyword evidence="5 7" id="KW-0472">Membrane</keyword>
<dbReference type="InterPro" id="IPR051791">
    <property type="entry name" value="Pra-immunoreactive"/>
</dbReference>
<accession>A0ABV6V5P2</accession>
<organism evidence="9 10">
    <name type="scientific">Streptacidiphilus alkalitolerans</name>
    <dbReference type="NCBI Taxonomy" id="3342712"/>
    <lineage>
        <taxon>Bacteria</taxon>
        <taxon>Bacillati</taxon>
        <taxon>Actinomycetota</taxon>
        <taxon>Actinomycetes</taxon>
        <taxon>Kitasatosporales</taxon>
        <taxon>Streptomycetaceae</taxon>
        <taxon>Streptacidiphilus</taxon>
    </lineage>
</organism>